<dbReference type="EMBL" id="LQWZ01000036">
    <property type="protein sequence ID" value="OAH53184.1"/>
    <property type="molecule type" value="Genomic_DNA"/>
</dbReference>
<dbReference type="GO" id="GO:0030170">
    <property type="term" value="F:pyridoxal phosphate binding"/>
    <property type="evidence" value="ECO:0007669"/>
    <property type="project" value="InterPro"/>
</dbReference>
<dbReference type="Pfam" id="PF00155">
    <property type="entry name" value="Aminotran_1_2"/>
    <property type="match status" value="1"/>
</dbReference>
<accession>A0A177KJ85</accession>
<evidence type="ECO:0000256" key="5">
    <source>
        <dbReference type="ARBA" id="ARBA00022573"/>
    </source>
</evidence>
<keyword evidence="7" id="KW-0456">Lyase</keyword>
<evidence type="ECO:0000256" key="4">
    <source>
        <dbReference type="ARBA" id="ARBA00012285"/>
    </source>
</evidence>
<dbReference type="GO" id="GO:0048472">
    <property type="term" value="F:threonine-phosphate decarboxylase activity"/>
    <property type="evidence" value="ECO:0007669"/>
    <property type="project" value="UniProtKB-EC"/>
</dbReference>
<comment type="cofactor">
    <cofactor evidence="1">
        <name>pyridoxal 5'-phosphate</name>
        <dbReference type="ChEBI" id="CHEBI:597326"/>
    </cofactor>
</comment>
<dbReference type="InterPro" id="IPR004839">
    <property type="entry name" value="Aminotransferase_I/II_large"/>
</dbReference>
<dbReference type="PROSITE" id="PS00105">
    <property type="entry name" value="AA_TRANSFER_CLASS_1"/>
    <property type="match status" value="1"/>
</dbReference>
<evidence type="ECO:0000256" key="7">
    <source>
        <dbReference type="ARBA" id="ARBA00023239"/>
    </source>
</evidence>
<comment type="function">
    <text evidence="2">Decarboxylates L-threonine-O-3-phosphate to yield (R)-1-amino-2-propanol O-2-phosphate, the precursor for the linkage between the nucleotide loop and the corrin ring in cobalamin.</text>
</comment>
<sequence length="357" mass="40283">MNLPSHGANPSHLYKASGVAEPGNVLDFSVNTNPFGPPSWLKEKWPALLHTIEDYPDPTGQKAVAAIAEQFTVSHDQILLGNGAAEIIHFIARHAAGQKAVICTPAFSEYEDACEAYKCPIEFVPISIDNWQLPVNELIEKAVDAAVLFLCTPNNPTGQSFHEKDILSLLEKTRQSNAMIVIDEAFYDFASDDSLAKYVNEFSHLAVMHSLTKMYAIAGLRIGYVIASETIIRQLKNYRPHWNVNAIALQVAESIARDHHHASKTRTMIDGERNRMKEQLERIGYLVLPSSVNFYLLKDPELDDQKPLLHFLMEHGIVLRHTENFYGLNGKWLRAAVKKEQDNNRLIDTLIEWRNKC</sequence>
<name>A0A177KJ85_9BACI</name>
<evidence type="ECO:0000256" key="8">
    <source>
        <dbReference type="ARBA" id="ARBA00029996"/>
    </source>
</evidence>
<evidence type="ECO:0000313" key="12">
    <source>
        <dbReference type="Proteomes" id="UP000077271"/>
    </source>
</evidence>
<dbReference type="PANTHER" id="PTHR42885:SF1">
    <property type="entry name" value="THREONINE-PHOSPHATE DECARBOXYLASE"/>
    <property type="match status" value="1"/>
</dbReference>
<evidence type="ECO:0000256" key="2">
    <source>
        <dbReference type="ARBA" id="ARBA00003444"/>
    </source>
</evidence>
<evidence type="ECO:0000256" key="1">
    <source>
        <dbReference type="ARBA" id="ARBA00001933"/>
    </source>
</evidence>
<keyword evidence="6" id="KW-0663">Pyridoxal phosphate</keyword>
<dbReference type="Proteomes" id="UP000077271">
    <property type="component" value="Unassembled WGS sequence"/>
</dbReference>
<comment type="pathway">
    <text evidence="3">Cofactor biosynthesis; adenosylcobalamin biosynthesis.</text>
</comment>
<keyword evidence="5" id="KW-0169">Cobalamin biosynthesis</keyword>
<dbReference type="OrthoDB" id="9813612at2"/>
<evidence type="ECO:0000256" key="9">
    <source>
        <dbReference type="ARBA" id="ARBA00048531"/>
    </source>
</evidence>
<dbReference type="InterPro" id="IPR004838">
    <property type="entry name" value="NHTrfase_class1_PyrdxlP-BS"/>
</dbReference>
<feature type="domain" description="Aminotransferase class I/classII large" evidence="10">
    <location>
        <begin position="24"/>
        <end position="349"/>
    </location>
</feature>
<dbReference type="NCBIfam" id="TIGR01140">
    <property type="entry name" value="L_thr_O3P_dcar"/>
    <property type="match status" value="1"/>
</dbReference>
<organism evidence="11 12">
    <name type="scientific">Domibacillus aminovorans</name>
    <dbReference type="NCBI Taxonomy" id="29332"/>
    <lineage>
        <taxon>Bacteria</taxon>
        <taxon>Bacillati</taxon>
        <taxon>Bacillota</taxon>
        <taxon>Bacilli</taxon>
        <taxon>Bacillales</taxon>
        <taxon>Bacillaceae</taxon>
        <taxon>Domibacillus</taxon>
    </lineage>
</organism>
<dbReference type="InterPro" id="IPR015422">
    <property type="entry name" value="PyrdxlP-dep_Trfase_small"/>
</dbReference>
<dbReference type="Gene3D" id="3.90.1150.10">
    <property type="entry name" value="Aspartate Aminotransferase, domain 1"/>
    <property type="match status" value="1"/>
</dbReference>
<evidence type="ECO:0000256" key="3">
    <source>
        <dbReference type="ARBA" id="ARBA00004953"/>
    </source>
</evidence>
<comment type="caution">
    <text evidence="11">The sequence shown here is derived from an EMBL/GenBank/DDBJ whole genome shotgun (WGS) entry which is preliminary data.</text>
</comment>
<comment type="catalytic activity">
    <reaction evidence="9">
        <text>O-phospho-L-threonine + H(+) = (R)-1-aminopropan-2-yl phosphate + CO2</text>
        <dbReference type="Rhea" id="RHEA:11492"/>
        <dbReference type="ChEBI" id="CHEBI:15378"/>
        <dbReference type="ChEBI" id="CHEBI:16526"/>
        <dbReference type="ChEBI" id="CHEBI:58563"/>
        <dbReference type="ChEBI" id="CHEBI:58675"/>
        <dbReference type="EC" id="4.1.1.81"/>
    </reaction>
</comment>
<evidence type="ECO:0000313" key="11">
    <source>
        <dbReference type="EMBL" id="OAH53184.1"/>
    </source>
</evidence>
<dbReference type="InterPro" id="IPR005860">
    <property type="entry name" value="CobD"/>
</dbReference>
<dbReference type="RefSeq" id="WP_063975543.1">
    <property type="nucleotide sequence ID" value="NZ_LQWZ01000036.1"/>
</dbReference>
<reference evidence="11 12" key="1">
    <citation type="submission" date="2016-01" db="EMBL/GenBank/DDBJ databases">
        <title>Investigation of taxonomic status of Bacillus aminovorans.</title>
        <authorList>
            <person name="Verma A."/>
            <person name="Pal Y."/>
            <person name="Krishnamurthi S."/>
        </authorList>
    </citation>
    <scope>NUCLEOTIDE SEQUENCE [LARGE SCALE GENOMIC DNA]</scope>
    <source>
        <strain evidence="11 12">DSM 4337</strain>
    </source>
</reference>
<dbReference type="InterPro" id="IPR015421">
    <property type="entry name" value="PyrdxlP-dep_Trfase_major"/>
</dbReference>
<evidence type="ECO:0000256" key="6">
    <source>
        <dbReference type="ARBA" id="ARBA00022898"/>
    </source>
</evidence>
<dbReference type="GO" id="GO:0009236">
    <property type="term" value="P:cobalamin biosynthetic process"/>
    <property type="evidence" value="ECO:0007669"/>
    <property type="project" value="UniProtKB-UniPathway"/>
</dbReference>
<dbReference type="EC" id="4.1.1.81" evidence="4"/>
<proteinExistence type="predicted"/>
<protein>
    <recommendedName>
        <fullName evidence="4">threonine-phosphate decarboxylase</fullName>
        <ecNumber evidence="4">4.1.1.81</ecNumber>
    </recommendedName>
    <alternativeName>
        <fullName evidence="8">L-threonine-O-3-phosphate decarboxylase</fullName>
    </alternativeName>
</protein>
<dbReference type="AlphaFoldDB" id="A0A177KJ85"/>
<gene>
    <name evidence="11" type="ORF">AWH48_12570</name>
</gene>
<dbReference type="Gene3D" id="3.40.640.10">
    <property type="entry name" value="Type I PLP-dependent aspartate aminotransferase-like (Major domain)"/>
    <property type="match status" value="1"/>
</dbReference>
<dbReference type="SUPFAM" id="SSF53383">
    <property type="entry name" value="PLP-dependent transferases"/>
    <property type="match status" value="1"/>
</dbReference>
<dbReference type="InterPro" id="IPR015424">
    <property type="entry name" value="PyrdxlP-dep_Trfase"/>
</dbReference>
<dbReference type="UniPathway" id="UPA00148"/>
<dbReference type="CDD" id="cd00609">
    <property type="entry name" value="AAT_like"/>
    <property type="match status" value="1"/>
</dbReference>
<evidence type="ECO:0000259" key="10">
    <source>
        <dbReference type="Pfam" id="PF00155"/>
    </source>
</evidence>
<dbReference type="PANTHER" id="PTHR42885">
    <property type="entry name" value="HISTIDINOL-PHOSPHATE AMINOTRANSFERASE-RELATED"/>
    <property type="match status" value="1"/>
</dbReference>